<dbReference type="EMBL" id="BORR01000034">
    <property type="protein sequence ID" value="GIO40125.1"/>
    <property type="molecule type" value="Genomic_DNA"/>
</dbReference>
<evidence type="ECO:0000313" key="2">
    <source>
        <dbReference type="Proteomes" id="UP000681162"/>
    </source>
</evidence>
<dbReference type="Proteomes" id="UP000681162">
    <property type="component" value="Unassembled WGS sequence"/>
</dbReference>
<accession>A0A919Y0B8</accession>
<comment type="caution">
    <text evidence="1">The sequence shown here is derived from an EMBL/GenBank/DDBJ whole genome shotgun (WGS) entry which is preliminary data.</text>
</comment>
<dbReference type="AlphaFoldDB" id="A0A919Y0B8"/>
<proteinExistence type="predicted"/>
<protein>
    <submittedName>
        <fullName evidence="1">Endospore coat-associated protein YheC</fullName>
    </submittedName>
</protein>
<dbReference type="InterPro" id="IPR026838">
    <property type="entry name" value="YheC/D"/>
</dbReference>
<dbReference type="Pfam" id="PF14398">
    <property type="entry name" value="ATPgrasp_YheCD"/>
    <property type="match status" value="1"/>
</dbReference>
<evidence type="ECO:0000313" key="1">
    <source>
        <dbReference type="EMBL" id="GIO40125.1"/>
    </source>
</evidence>
<dbReference type="SUPFAM" id="SSF56059">
    <property type="entry name" value="Glutathione synthetase ATP-binding domain-like"/>
    <property type="match status" value="1"/>
</dbReference>
<dbReference type="RefSeq" id="WP_249413192.1">
    <property type="nucleotide sequence ID" value="NZ_BORR01000034.1"/>
</dbReference>
<dbReference type="Gene3D" id="3.30.470.20">
    <property type="entry name" value="ATP-grasp fold, B domain"/>
    <property type="match status" value="1"/>
</dbReference>
<gene>
    <name evidence="1" type="primary">yheC_1</name>
    <name evidence="1" type="ORF">J41TS12_49860</name>
</gene>
<keyword evidence="2" id="KW-1185">Reference proteome</keyword>
<organism evidence="1 2">
    <name type="scientific">Paenibacillus antibioticophila</name>
    <dbReference type="NCBI Taxonomy" id="1274374"/>
    <lineage>
        <taxon>Bacteria</taxon>
        <taxon>Bacillati</taxon>
        <taxon>Bacillota</taxon>
        <taxon>Bacilli</taxon>
        <taxon>Bacillales</taxon>
        <taxon>Paenibacillaceae</taxon>
        <taxon>Paenibacillus</taxon>
    </lineage>
</organism>
<name>A0A919Y0B8_9BACL</name>
<sequence length="370" mass="41821">MINKRARGMVGVLVREADGMLPFSEPDFCRKLCLTGHRCGMKVFVFTPSSISADKFSIRGFCFENGGWQQGVYAPPDIVYDRCFSYDRRTLHRKHIAMKRLAEVHQFSYLTRGLSGKWNVHQALLQCPELVPYLPDTLPYRTKNQLEQWLDSHQGEAFLKPQHGTHGKRTLHVVSPSVSEKLLLTGRDGRNQILHRQFQSRQEGLNWIHSFIANRPYIMQSYLELVTSGKEPFDIRALMQKNARGCWELTGMAARIGARESLTSNLHGGGTPLQAESFLRSEFGIGPGDRIADTVRKLSGKIPICLESRFGRLAELGIDFGIDRAGNVWVLEINSKPGRSSFFRIGDAASARKSIENPILYARYLLLSKP</sequence>
<reference evidence="1 2" key="1">
    <citation type="submission" date="2021-03" db="EMBL/GenBank/DDBJ databases">
        <title>Antimicrobial resistance genes in bacteria isolated from Japanese honey, and their potential for conferring macrolide and lincosamide resistance in the American foulbrood pathogen Paenibacillus larvae.</title>
        <authorList>
            <person name="Okamoto M."/>
            <person name="Kumagai M."/>
            <person name="Kanamori H."/>
            <person name="Takamatsu D."/>
        </authorList>
    </citation>
    <scope>NUCLEOTIDE SEQUENCE [LARGE SCALE GENOMIC DNA]</scope>
    <source>
        <strain evidence="1 2">J41TS12</strain>
    </source>
</reference>